<dbReference type="InterPro" id="IPR050428">
    <property type="entry name" value="TCS_sensor_his_kinase"/>
</dbReference>
<reference evidence="14 15" key="1">
    <citation type="submission" date="2023-01" db="EMBL/GenBank/DDBJ databases">
        <title>Genomes from the Australian National Cyanobacteria Reference Collection.</title>
        <authorList>
            <person name="Willis A."/>
            <person name="Lee E.M.F."/>
        </authorList>
    </citation>
    <scope>NUCLEOTIDE SEQUENCE [LARGE SCALE GENOMIC DNA]</scope>
    <source>
        <strain evidence="14 15">CS-1226</strain>
    </source>
</reference>
<dbReference type="InterPro" id="IPR003660">
    <property type="entry name" value="HAMP_dom"/>
</dbReference>
<dbReference type="Pfam" id="PF00512">
    <property type="entry name" value="HisKA"/>
    <property type="match status" value="1"/>
</dbReference>
<dbReference type="RefSeq" id="WP_271794836.1">
    <property type="nucleotide sequence ID" value="NZ_JAQMUC010000016.1"/>
</dbReference>
<keyword evidence="15" id="KW-1185">Reference proteome</keyword>
<dbReference type="GO" id="GO:0016301">
    <property type="term" value="F:kinase activity"/>
    <property type="evidence" value="ECO:0007669"/>
    <property type="project" value="UniProtKB-KW"/>
</dbReference>
<dbReference type="SMART" id="SM00304">
    <property type="entry name" value="HAMP"/>
    <property type="match status" value="1"/>
</dbReference>
<dbReference type="PANTHER" id="PTHR45436:SF5">
    <property type="entry name" value="SENSOR HISTIDINE KINASE TRCS"/>
    <property type="match status" value="1"/>
</dbReference>
<dbReference type="PROSITE" id="PS50885">
    <property type="entry name" value="HAMP"/>
    <property type="match status" value="1"/>
</dbReference>
<evidence type="ECO:0000259" key="12">
    <source>
        <dbReference type="PROSITE" id="PS50109"/>
    </source>
</evidence>
<evidence type="ECO:0000256" key="1">
    <source>
        <dbReference type="ARBA" id="ARBA00000085"/>
    </source>
</evidence>
<evidence type="ECO:0000256" key="3">
    <source>
        <dbReference type="ARBA" id="ARBA00012438"/>
    </source>
</evidence>
<dbReference type="SUPFAM" id="SSF158472">
    <property type="entry name" value="HAMP domain-like"/>
    <property type="match status" value="1"/>
</dbReference>
<evidence type="ECO:0000313" key="14">
    <source>
        <dbReference type="EMBL" id="MDB9534787.1"/>
    </source>
</evidence>
<dbReference type="CDD" id="cd00075">
    <property type="entry name" value="HATPase"/>
    <property type="match status" value="1"/>
</dbReference>
<evidence type="ECO:0000256" key="6">
    <source>
        <dbReference type="ARBA" id="ARBA00022692"/>
    </source>
</evidence>
<name>A0ABT5ADE5_9CYAN</name>
<dbReference type="Gene3D" id="1.10.287.130">
    <property type="match status" value="1"/>
</dbReference>
<feature type="domain" description="Histidine kinase" evidence="12">
    <location>
        <begin position="220"/>
        <end position="436"/>
    </location>
</feature>
<dbReference type="CDD" id="cd06225">
    <property type="entry name" value="HAMP"/>
    <property type="match status" value="1"/>
</dbReference>
<dbReference type="SUPFAM" id="SSF55874">
    <property type="entry name" value="ATPase domain of HSP90 chaperone/DNA topoisomerase II/histidine kinase"/>
    <property type="match status" value="1"/>
</dbReference>
<dbReference type="CDD" id="cd00082">
    <property type="entry name" value="HisKA"/>
    <property type="match status" value="1"/>
</dbReference>
<evidence type="ECO:0000256" key="2">
    <source>
        <dbReference type="ARBA" id="ARBA00004370"/>
    </source>
</evidence>
<dbReference type="InterPro" id="IPR004358">
    <property type="entry name" value="Sig_transdc_His_kin-like_C"/>
</dbReference>
<evidence type="ECO:0000256" key="5">
    <source>
        <dbReference type="ARBA" id="ARBA00022679"/>
    </source>
</evidence>
<comment type="caution">
    <text evidence="14">The sequence shown here is derived from an EMBL/GenBank/DDBJ whole genome shotgun (WGS) entry which is preliminary data.</text>
</comment>
<feature type="domain" description="HAMP" evidence="13">
    <location>
        <begin position="159"/>
        <end position="212"/>
    </location>
</feature>
<dbReference type="InterPro" id="IPR036097">
    <property type="entry name" value="HisK_dim/P_sf"/>
</dbReference>
<proteinExistence type="predicted"/>
<accession>A0ABT5ADE5</accession>
<dbReference type="InterPro" id="IPR005467">
    <property type="entry name" value="His_kinase_dom"/>
</dbReference>
<keyword evidence="8 11" id="KW-1133">Transmembrane helix</keyword>
<dbReference type="SMART" id="SM00388">
    <property type="entry name" value="HisKA"/>
    <property type="match status" value="1"/>
</dbReference>
<dbReference type="Pfam" id="PF02518">
    <property type="entry name" value="HATPase_c"/>
    <property type="match status" value="1"/>
</dbReference>
<dbReference type="PANTHER" id="PTHR45436">
    <property type="entry name" value="SENSOR HISTIDINE KINASE YKOH"/>
    <property type="match status" value="1"/>
</dbReference>
<dbReference type="EC" id="2.7.13.3" evidence="3"/>
<dbReference type="Gene3D" id="3.30.565.10">
    <property type="entry name" value="Histidine kinase-like ATPase, C-terminal domain"/>
    <property type="match status" value="1"/>
</dbReference>
<evidence type="ECO:0000256" key="10">
    <source>
        <dbReference type="ARBA" id="ARBA00023136"/>
    </source>
</evidence>
<dbReference type="PROSITE" id="PS50109">
    <property type="entry name" value="HIS_KIN"/>
    <property type="match status" value="1"/>
</dbReference>
<feature type="transmembrane region" description="Helical" evidence="11">
    <location>
        <begin position="135"/>
        <end position="158"/>
    </location>
</feature>
<gene>
    <name evidence="14" type="ORF">PN451_02810</name>
</gene>
<keyword evidence="10 11" id="KW-0472">Membrane</keyword>
<evidence type="ECO:0000256" key="8">
    <source>
        <dbReference type="ARBA" id="ARBA00022989"/>
    </source>
</evidence>
<protein>
    <recommendedName>
        <fullName evidence="3">histidine kinase</fullName>
        <ecNumber evidence="3">2.7.13.3</ecNumber>
    </recommendedName>
</protein>
<keyword evidence="7 14" id="KW-0418">Kinase</keyword>
<sequence length="436" mass="48682">MVFFDIYLYIRFQHSLLSQLDTTLQIAASEAFMEVLEVDGNPTLKIIKQSEKITHRFVAAGFVVQLVSPQGEIWGGIGKYQDLPRMREIKPGYTNVTVDNKTWRVYTQSLGLSPTTGWLQVAQSLKPISTASENLLALILFSCPLILLFAAFGGLFLAERALRPIDRIICTAQAIGPDDFTQRINYQGSVDEVARLAVTIDRMLDRLQAAFENERRFTADASHELRTPLTVIKGQIGVTLSRTRTVEEYESTLQQLEGEVDRLIRLANGLLFLTRLDQSESEYQLSLNNFDLSDLLEVLIEQIDPLAEVKNINISANIEPSLDINGNSDHLISLFLNLLDNAIKYTPPEGNIRVKAYLEKEQVIINIMNTGKGIAAADLPHLFKRFYRAESDRAGNRGGSGLGLAIAYEIVRLHGGTIRVTSQPNQITTFTVELPS</sequence>
<evidence type="ECO:0000259" key="13">
    <source>
        <dbReference type="PROSITE" id="PS50885"/>
    </source>
</evidence>
<organism evidence="14 15">
    <name type="scientific">Dolichospermum planctonicum CS-1226</name>
    <dbReference type="NCBI Taxonomy" id="3021751"/>
    <lineage>
        <taxon>Bacteria</taxon>
        <taxon>Bacillati</taxon>
        <taxon>Cyanobacteriota</taxon>
        <taxon>Cyanophyceae</taxon>
        <taxon>Nostocales</taxon>
        <taxon>Aphanizomenonaceae</taxon>
        <taxon>Dolichospermum</taxon>
        <taxon>Dolichospermum planctonicum</taxon>
    </lineage>
</organism>
<keyword evidence="5" id="KW-0808">Transferase</keyword>
<dbReference type="InterPro" id="IPR003594">
    <property type="entry name" value="HATPase_dom"/>
</dbReference>
<comment type="catalytic activity">
    <reaction evidence="1">
        <text>ATP + protein L-histidine = ADP + protein N-phospho-L-histidine.</text>
        <dbReference type="EC" id="2.7.13.3"/>
    </reaction>
</comment>
<dbReference type="Gene3D" id="6.10.340.10">
    <property type="match status" value="1"/>
</dbReference>
<dbReference type="InterPro" id="IPR036890">
    <property type="entry name" value="HATPase_C_sf"/>
</dbReference>
<dbReference type="EMBL" id="JAQMUC010000016">
    <property type="protein sequence ID" value="MDB9534787.1"/>
    <property type="molecule type" value="Genomic_DNA"/>
</dbReference>
<evidence type="ECO:0000256" key="4">
    <source>
        <dbReference type="ARBA" id="ARBA00022553"/>
    </source>
</evidence>
<keyword evidence="4" id="KW-0597">Phosphoprotein</keyword>
<evidence type="ECO:0000256" key="11">
    <source>
        <dbReference type="SAM" id="Phobius"/>
    </source>
</evidence>
<comment type="subcellular location">
    <subcellularLocation>
        <location evidence="2">Membrane</location>
    </subcellularLocation>
</comment>
<evidence type="ECO:0000256" key="7">
    <source>
        <dbReference type="ARBA" id="ARBA00022777"/>
    </source>
</evidence>
<dbReference type="PRINTS" id="PR00344">
    <property type="entry name" value="BCTRLSENSOR"/>
</dbReference>
<keyword evidence="6 11" id="KW-0812">Transmembrane</keyword>
<keyword evidence="9" id="KW-0902">Two-component regulatory system</keyword>
<dbReference type="SMART" id="SM00387">
    <property type="entry name" value="HATPase_c"/>
    <property type="match status" value="1"/>
</dbReference>
<dbReference type="SUPFAM" id="SSF47384">
    <property type="entry name" value="Homodimeric domain of signal transducing histidine kinase"/>
    <property type="match status" value="1"/>
</dbReference>
<dbReference type="InterPro" id="IPR003661">
    <property type="entry name" value="HisK_dim/P_dom"/>
</dbReference>
<evidence type="ECO:0000313" key="15">
    <source>
        <dbReference type="Proteomes" id="UP001211249"/>
    </source>
</evidence>
<evidence type="ECO:0000256" key="9">
    <source>
        <dbReference type="ARBA" id="ARBA00023012"/>
    </source>
</evidence>
<dbReference type="Proteomes" id="UP001211249">
    <property type="component" value="Unassembled WGS sequence"/>
</dbReference>
<dbReference type="Pfam" id="PF00672">
    <property type="entry name" value="HAMP"/>
    <property type="match status" value="1"/>
</dbReference>